<dbReference type="SUPFAM" id="SSF64571">
    <property type="entry name" value="Cellulose docking domain, dockering"/>
    <property type="match status" value="2"/>
</dbReference>
<evidence type="ECO:0000259" key="5">
    <source>
        <dbReference type="PROSITE" id="PS51763"/>
    </source>
</evidence>
<dbReference type="AlphaFoldDB" id="A0A1Y2ADI2"/>
<dbReference type="Pfam" id="PF02013">
    <property type="entry name" value="CBM_10"/>
    <property type="match status" value="2"/>
</dbReference>
<dbReference type="InterPro" id="IPR002883">
    <property type="entry name" value="CBM10/Dockerin_dom"/>
</dbReference>
<protein>
    <recommendedName>
        <fullName evidence="5">CBM10 domain-containing protein</fullName>
    </recommendedName>
</protein>
<comment type="caution">
    <text evidence="6">The sequence shown here is derived from an EMBL/GenBank/DDBJ whole genome shotgun (WGS) entry which is preliminary data.</text>
</comment>
<feature type="domain" description="CBM10" evidence="5">
    <location>
        <begin position="168"/>
        <end position="204"/>
    </location>
</feature>
<evidence type="ECO:0000313" key="6">
    <source>
        <dbReference type="EMBL" id="ORY20566.1"/>
    </source>
</evidence>
<dbReference type="Gene3D" id="3.90.1220.10">
    <property type="entry name" value="Cellulose docking domain, dockering"/>
    <property type="match status" value="2"/>
</dbReference>
<dbReference type="Proteomes" id="UP000193920">
    <property type="component" value="Unassembled WGS sequence"/>
</dbReference>
<keyword evidence="7" id="KW-1185">Reference proteome</keyword>
<feature type="domain" description="CBM10" evidence="5">
    <location>
        <begin position="118"/>
        <end position="158"/>
    </location>
</feature>
<sequence length="209" mass="23934">MDYSIEQWDANSEFTTVTDNAMSKGYGIKYWILMRYRYVCKAYDIECDPVYMDENYQYTTNKNVEASFDVAPSGPWGDMGNGNPQQQPIPPTEPSAEPTSEPTQEAEQTPTTNQSPYQCWSEVVGYSCCSSNETTVYAHDDNGDWGYDFNKQEWCGLTPYDEPTQDEACWSEELGYSCCKSCKVYETDNDGQWGYENNQWCGIQSYCSK</sequence>
<name>A0A1Y2ADI2_9FUNG</name>
<feature type="compositionally biased region" description="Low complexity" evidence="4">
    <location>
        <begin position="94"/>
        <end position="112"/>
    </location>
</feature>
<evidence type="ECO:0000313" key="7">
    <source>
        <dbReference type="Proteomes" id="UP000193920"/>
    </source>
</evidence>
<keyword evidence="3" id="KW-0378">Hydrolase</keyword>
<evidence type="ECO:0000256" key="2">
    <source>
        <dbReference type="ARBA" id="ARBA00022737"/>
    </source>
</evidence>
<evidence type="ECO:0000256" key="4">
    <source>
        <dbReference type="SAM" id="MobiDB-lite"/>
    </source>
</evidence>
<dbReference type="PROSITE" id="PS51763">
    <property type="entry name" value="CBM10"/>
    <property type="match status" value="2"/>
</dbReference>
<dbReference type="InterPro" id="IPR009034">
    <property type="entry name" value="Dockerin_dom_fun_sf"/>
</dbReference>
<keyword evidence="2" id="KW-0677">Repeat</keyword>
<dbReference type="GO" id="GO:0016787">
    <property type="term" value="F:hydrolase activity"/>
    <property type="evidence" value="ECO:0007669"/>
    <property type="project" value="UniProtKB-KW"/>
</dbReference>
<evidence type="ECO:0000256" key="1">
    <source>
        <dbReference type="ARBA" id="ARBA00022729"/>
    </source>
</evidence>
<feature type="region of interest" description="Disordered" evidence="4">
    <location>
        <begin position="71"/>
        <end position="115"/>
    </location>
</feature>
<evidence type="ECO:0000256" key="3">
    <source>
        <dbReference type="ARBA" id="ARBA00022801"/>
    </source>
</evidence>
<gene>
    <name evidence="6" type="ORF">LY90DRAFT_676703</name>
</gene>
<reference evidence="6 7" key="1">
    <citation type="submission" date="2016-08" db="EMBL/GenBank/DDBJ databases">
        <title>A Parts List for Fungal Cellulosomes Revealed by Comparative Genomics.</title>
        <authorList>
            <consortium name="DOE Joint Genome Institute"/>
            <person name="Haitjema C.H."/>
            <person name="Gilmore S.P."/>
            <person name="Henske J.K."/>
            <person name="Solomon K.V."/>
            <person name="De Groot R."/>
            <person name="Kuo A."/>
            <person name="Mondo S.J."/>
            <person name="Salamov A.A."/>
            <person name="Labutti K."/>
            <person name="Zhao Z."/>
            <person name="Chiniquy J."/>
            <person name="Barry K."/>
            <person name="Brewer H.M."/>
            <person name="Purvine S.O."/>
            <person name="Wright A.T."/>
            <person name="Boxma B."/>
            <person name="Van Alen T."/>
            <person name="Hackstein J.H."/>
            <person name="Baker S.E."/>
            <person name="Grigoriev I.V."/>
            <person name="O'Malley M.A."/>
        </authorList>
    </citation>
    <scope>NUCLEOTIDE SEQUENCE [LARGE SCALE GENOMIC DNA]</scope>
    <source>
        <strain evidence="6 7">G1</strain>
    </source>
</reference>
<proteinExistence type="predicted"/>
<organism evidence="6 7">
    <name type="scientific">Neocallimastix californiae</name>
    <dbReference type="NCBI Taxonomy" id="1754190"/>
    <lineage>
        <taxon>Eukaryota</taxon>
        <taxon>Fungi</taxon>
        <taxon>Fungi incertae sedis</taxon>
        <taxon>Chytridiomycota</taxon>
        <taxon>Chytridiomycota incertae sedis</taxon>
        <taxon>Neocallimastigomycetes</taxon>
        <taxon>Neocallimastigales</taxon>
        <taxon>Neocallimastigaceae</taxon>
        <taxon>Neocallimastix</taxon>
    </lineage>
</organism>
<dbReference type="EMBL" id="MCOG01000286">
    <property type="protein sequence ID" value="ORY20566.1"/>
    <property type="molecule type" value="Genomic_DNA"/>
</dbReference>
<keyword evidence="1" id="KW-0732">Signal</keyword>
<accession>A0A1Y2ADI2</accession>